<comment type="caution">
    <text evidence="1">The sequence shown here is derived from an EMBL/GenBank/DDBJ whole genome shotgun (WGS) entry which is preliminary data.</text>
</comment>
<dbReference type="EMBL" id="QKWP01001857">
    <property type="protein sequence ID" value="RIB06172.1"/>
    <property type="molecule type" value="Genomic_DNA"/>
</dbReference>
<organism evidence="1 2">
    <name type="scientific">Gigaspora rosea</name>
    <dbReference type="NCBI Taxonomy" id="44941"/>
    <lineage>
        <taxon>Eukaryota</taxon>
        <taxon>Fungi</taxon>
        <taxon>Fungi incertae sedis</taxon>
        <taxon>Mucoromycota</taxon>
        <taxon>Glomeromycotina</taxon>
        <taxon>Glomeromycetes</taxon>
        <taxon>Diversisporales</taxon>
        <taxon>Gigasporaceae</taxon>
        <taxon>Gigaspora</taxon>
    </lineage>
</organism>
<accession>A0A397U7C4</accession>
<reference evidence="1 2" key="1">
    <citation type="submission" date="2018-06" db="EMBL/GenBank/DDBJ databases">
        <title>Comparative genomics reveals the genomic features of Rhizophagus irregularis, R. cerebriforme, R. diaphanum and Gigaspora rosea, and their symbiotic lifestyle signature.</title>
        <authorList>
            <person name="Morin E."/>
            <person name="San Clemente H."/>
            <person name="Chen E.C.H."/>
            <person name="De La Providencia I."/>
            <person name="Hainaut M."/>
            <person name="Kuo A."/>
            <person name="Kohler A."/>
            <person name="Murat C."/>
            <person name="Tang N."/>
            <person name="Roy S."/>
            <person name="Loubradou J."/>
            <person name="Henrissat B."/>
            <person name="Grigoriev I.V."/>
            <person name="Corradi N."/>
            <person name="Roux C."/>
            <person name="Martin F.M."/>
        </authorList>
    </citation>
    <scope>NUCLEOTIDE SEQUENCE [LARGE SCALE GENOMIC DNA]</scope>
    <source>
        <strain evidence="1 2">DAOM 194757</strain>
    </source>
</reference>
<keyword evidence="2" id="KW-1185">Reference proteome</keyword>
<dbReference type="OrthoDB" id="2433962at2759"/>
<protein>
    <submittedName>
        <fullName evidence="1">Uncharacterized protein</fullName>
    </submittedName>
</protein>
<dbReference type="Proteomes" id="UP000266673">
    <property type="component" value="Unassembled WGS sequence"/>
</dbReference>
<proteinExistence type="predicted"/>
<dbReference type="AlphaFoldDB" id="A0A397U7C4"/>
<sequence>MLTTERPLEIDGNSKSNALLSPPLAFSSPLARHVTMPQLPSTPKIILEQRRASANEAIFESPIMYIPPSRPSMDESLLIWNSLTKKQVDQMLHEEMNREIDFSIRLKKQQEDVDQDSRKKKTKKMKTLILNGWNPAFKSDGAVCAVYAALQETTHNVLNSKIKNTWRTWSSNFWLVGSLENGYHIITKVLSDNIADIPYALIYFVEHKLNAASESLNARLIATTFDYDDEQGWHFPDYLPGTPEIIDLAKDADKSYNTNPKLNQETTTYSF</sequence>
<evidence type="ECO:0000313" key="1">
    <source>
        <dbReference type="EMBL" id="RIB06172.1"/>
    </source>
</evidence>
<gene>
    <name evidence="1" type="ORF">C2G38_2217785</name>
</gene>
<name>A0A397U7C4_9GLOM</name>
<evidence type="ECO:0000313" key="2">
    <source>
        <dbReference type="Proteomes" id="UP000266673"/>
    </source>
</evidence>